<dbReference type="EC" id="6.1.1.19" evidence="9"/>
<dbReference type="GO" id="GO:0004814">
    <property type="term" value="F:arginine-tRNA ligase activity"/>
    <property type="evidence" value="ECO:0007669"/>
    <property type="project" value="UniProtKB-UniRule"/>
</dbReference>
<evidence type="ECO:0000256" key="3">
    <source>
        <dbReference type="ARBA" id="ARBA00022598"/>
    </source>
</evidence>
<dbReference type="SUPFAM" id="SSF52374">
    <property type="entry name" value="Nucleotidylyl transferase"/>
    <property type="match status" value="1"/>
</dbReference>
<dbReference type="InterPro" id="IPR005148">
    <property type="entry name" value="Arg-tRNA-synth_N"/>
</dbReference>
<organism evidence="13">
    <name type="scientific">uncultured spirochete</name>
    <dbReference type="NCBI Taxonomy" id="156406"/>
    <lineage>
        <taxon>Bacteria</taxon>
        <taxon>Pseudomonadati</taxon>
        <taxon>Spirochaetota</taxon>
        <taxon>Spirochaetia</taxon>
        <taxon>Spirochaetales</taxon>
        <taxon>environmental samples</taxon>
    </lineage>
</organism>
<dbReference type="InterPro" id="IPR014729">
    <property type="entry name" value="Rossmann-like_a/b/a_fold"/>
</dbReference>
<keyword evidence="7 9" id="KW-0030">Aminoacyl-tRNA synthetase</keyword>
<evidence type="ECO:0000256" key="2">
    <source>
        <dbReference type="ARBA" id="ARBA00022490"/>
    </source>
</evidence>
<dbReference type="InterPro" id="IPR001412">
    <property type="entry name" value="aa-tRNA-synth_I_CS"/>
</dbReference>
<feature type="domain" description="Arginyl tRNA synthetase N-terminal" evidence="12">
    <location>
        <begin position="6"/>
        <end position="101"/>
    </location>
</feature>
<dbReference type="EMBL" id="FWDO01000007">
    <property type="protein sequence ID" value="SLM19755.1"/>
    <property type="molecule type" value="Genomic_DNA"/>
</dbReference>
<keyword evidence="6 9" id="KW-0648">Protein biosynthesis</keyword>
<dbReference type="SUPFAM" id="SSF47323">
    <property type="entry name" value="Anticodon-binding domain of a subclass of class I aminoacyl-tRNA synthetases"/>
    <property type="match status" value="1"/>
</dbReference>
<dbReference type="PANTHER" id="PTHR11956">
    <property type="entry name" value="ARGINYL-TRNA SYNTHETASE"/>
    <property type="match status" value="1"/>
</dbReference>
<dbReference type="PROSITE" id="PS00178">
    <property type="entry name" value="AA_TRNA_LIGASE_I"/>
    <property type="match status" value="1"/>
</dbReference>
<evidence type="ECO:0000256" key="4">
    <source>
        <dbReference type="ARBA" id="ARBA00022741"/>
    </source>
</evidence>
<keyword evidence="4 9" id="KW-0547">Nucleotide-binding</keyword>
<dbReference type="InterPro" id="IPR008909">
    <property type="entry name" value="DALR_anticod-bd"/>
</dbReference>
<dbReference type="InterPro" id="IPR036695">
    <property type="entry name" value="Arg-tRNA-synth_N_sf"/>
</dbReference>
<dbReference type="GO" id="GO:0006420">
    <property type="term" value="P:arginyl-tRNA aminoacylation"/>
    <property type="evidence" value="ECO:0007669"/>
    <property type="project" value="UniProtKB-UniRule"/>
</dbReference>
<dbReference type="InterPro" id="IPR009080">
    <property type="entry name" value="tRNAsynth_Ia_anticodon-bd"/>
</dbReference>
<evidence type="ECO:0000256" key="1">
    <source>
        <dbReference type="ARBA" id="ARBA00005594"/>
    </source>
</evidence>
<dbReference type="GO" id="GO:0005737">
    <property type="term" value="C:cytoplasm"/>
    <property type="evidence" value="ECO:0007669"/>
    <property type="project" value="UniProtKB-SubCell"/>
</dbReference>
<dbReference type="Gene3D" id="3.40.50.620">
    <property type="entry name" value="HUPs"/>
    <property type="match status" value="1"/>
</dbReference>
<sequence length="591" mass="66842">MEHYVDQWKSIIAAHLNAFAREKGFADYQLSPHEIIAEKPPKPELGDVGFPLFSYAKQFRMAPAQIAFEIADREHDMPGGNIERDWPGNLKAVGPYLNVYLDRTRAVEYLLAHTEKYSWGSSPFFNGHKIMVEFSCPNTNKPLHLGHLRNNVLGESLARIMKAAGAEVKKVDLINDRGIHICKSMLAYLAYGENRSPEDEGLKSDHFVGKYYVLFNKLKEEDPQAEQKAQELLQKWEAGDPEVIALWKKMNDWAVEGIMATYKRQQVSFDEFHFEHETYKLGKKEVLDGLARGIFYRGEDGAIWVDLEDLGLGKKVLLRKDGTSIYITQDIGTAIMRHERWSFDELVYVVASEQQYHFKVLFEVLRRLGYEWAANLYHLSYGLVNLPSGRMKTREGTVVDADDLIDELAKLAAHEIVEKGRMDAVGDIQSVAEKIALGALHYFLLQVSPNKDMLYNPEQSLSFTGDTGPYIQYMGARASSILRKYEQGEGNASRGHPEAALLASDADWPLVRQLMELPSTIEQSARNKDPSILAGYAHAVASEFSAWYRDNPVLNNDNANLSASRIALVRAVQSTLRQTSELLCMPFLEAM</sequence>
<dbReference type="Pfam" id="PF00750">
    <property type="entry name" value="tRNA-synt_1d"/>
    <property type="match status" value="1"/>
</dbReference>
<evidence type="ECO:0000256" key="5">
    <source>
        <dbReference type="ARBA" id="ARBA00022840"/>
    </source>
</evidence>
<dbReference type="Gene3D" id="3.30.1360.70">
    <property type="entry name" value="Arginyl tRNA synthetase N-terminal domain"/>
    <property type="match status" value="1"/>
</dbReference>
<reference evidence="13" key="1">
    <citation type="submission" date="2017-02" db="EMBL/GenBank/DDBJ databases">
        <authorList>
            <person name="Regsiter A."/>
            <person name="William W."/>
        </authorList>
    </citation>
    <scope>NUCLEOTIDE SEQUENCE</scope>
    <source>
        <strain evidence="13">BdmA 4</strain>
    </source>
</reference>
<comment type="similarity">
    <text evidence="1 9 10">Belongs to the class-I aminoacyl-tRNA synthetase family.</text>
</comment>
<evidence type="ECO:0000259" key="11">
    <source>
        <dbReference type="SMART" id="SM00836"/>
    </source>
</evidence>
<dbReference type="SUPFAM" id="SSF55190">
    <property type="entry name" value="Arginyl-tRNA synthetase (ArgRS), N-terminal 'additional' domain"/>
    <property type="match status" value="1"/>
</dbReference>
<dbReference type="InterPro" id="IPR035684">
    <property type="entry name" value="ArgRS_core"/>
</dbReference>
<evidence type="ECO:0000313" key="13">
    <source>
        <dbReference type="EMBL" id="SLM19755.1"/>
    </source>
</evidence>
<dbReference type="Gene3D" id="1.10.730.10">
    <property type="entry name" value="Isoleucyl-tRNA Synthetase, Domain 1"/>
    <property type="match status" value="1"/>
</dbReference>
<dbReference type="SMART" id="SM00836">
    <property type="entry name" value="DALR_1"/>
    <property type="match status" value="1"/>
</dbReference>
<protein>
    <recommendedName>
        <fullName evidence="9">Arginine--tRNA ligase</fullName>
        <ecNumber evidence="9">6.1.1.19</ecNumber>
    </recommendedName>
    <alternativeName>
        <fullName evidence="9">Arginyl-tRNA synthetase</fullName>
        <shortName evidence="9">ArgRS</shortName>
    </alternativeName>
</protein>
<dbReference type="InterPro" id="IPR001278">
    <property type="entry name" value="Arg-tRNA-ligase"/>
</dbReference>
<keyword evidence="5 9" id="KW-0067">ATP-binding</keyword>
<evidence type="ECO:0000256" key="6">
    <source>
        <dbReference type="ARBA" id="ARBA00022917"/>
    </source>
</evidence>
<dbReference type="NCBIfam" id="TIGR00456">
    <property type="entry name" value="argS"/>
    <property type="match status" value="1"/>
</dbReference>
<dbReference type="HAMAP" id="MF_00123">
    <property type="entry name" value="Arg_tRNA_synth"/>
    <property type="match status" value="1"/>
</dbReference>
<dbReference type="GO" id="GO:0005524">
    <property type="term" value="F:ATP binding"/>
    <property type="evidence" value="ECO:0007669"/>
    <property type="project" value="UniProtKB-UniRule"/>
</dbReference>
<dbReference type="CDD" id="cd00671">
    <property type="entry name" value="ArgRS_core"/>
    <property type="match status" value="1"/>
</dbReference>
<evidence type="ECO:0000259" key="12">
    <source>
        <dbReference type="SMART" id="SM01016"/>
    </source>
</evidence>
<comment type="catalytic activity">
    <reaction evidence="8 9">
        <text>tRNA(Arg) + L-arginine + ATP = L-arginyl-tRNA(Arg) + AMP + diphosphate</text>
        <dbReference type="Rhea" id="RHEA:20301"/>
        <dbReference type="Rhea" id="RHEA-COMP:9658"/>
        <dbReference type="Rhea" id="RHEA-COMP:9673"/>
        <dbReference type="ChEBI" id="CHEBI:30616"/>
        <dbReference type="ChEBI" id="CHEBI:32682"/>
        <dbReference type="ChEBI" id="CHEBI:33019"/>
        <dbReference type="ChEBI" id="CHEBI:78442"/>
        <dbReference type="ChEBI" id="CHEBI:78513"/>
        <dbReference type="ChEBI" id="CHEBI:456215"/>
        <dbReference type="EC" id="6.1.1.19"/>
    </reaction>
</comment>
<keyword evidence="3 9" id="KW-0436">Ligase</keyword>
<accession>A0A3P3XU01</accession>
<dbReference type="Pfam" id="PF05746">
    <property type="entry name" value="DALR_1"/>
    <property type="match status" value="1"/>
</dbReference>
<comment type="subunit">
    <text evidence="9">Monomer.</text>
</comment>
<name>A0A3P3XU01_9SPIR</name>
<dbReference type="AlphaFoldDB" id="A0A3P3XU01"/>
<dbReference type="PANTHER" id="PTHR11956:SF5">
    <property type="entry name" value="ARGININE--TRNA LIGASE, CYTOPLASMIC"/>
    <property type="match status" value="1"/>
</dbReference>
<evidence type="ECO:0000256" key="10">
    <source>
        <dbReference type="RuleBase" id="RU363038"/>
    </source>
</evidence>
<feature type="short sequence motif" description="'HIGH' region" evidence="9">
    <location>
        <begin position="137"/>
        <end position="147"/>
    </location>
</feature>
<evidence type="ECO:0000256" key="8">
    <source>
        <dbReference type="ARBA" id="ARBA00049339"/>
    </source>
</evidence>
<evidence type="ECO:0000256" key="9">
    <source>
        <dbReference type="HAMAP-Rule" id="MF_00123"/>
    </source>
</evidence>
<dbReference type="Pfam" id="PF03485">
    <property type="entry name" value="Arg_tRNA_synt_N"/>
    <property type="match status" value="1"/>
</dbReference>
<feature type="domain" description="DALR anticodon binding" evidence="11">
    <location>
        <begin position="471"/>
        <end position="591"/>
    </location>
</feature>
<gene>
    <name evidence="9 13" type="primary">argS</name>
    <name evidence="13" type="ORF">SPIRO4BDMA_70177</name>
</gene>
<dbReference type="PRINTS" id="PR01038">
    <property type="entry name" value="TRNASYNTHARG"/>
</dbReference>
<evidence type="ECO:0000256" key="7">
    <source>
        <dbReference type="ARBA" id="ARBA00023146"/>
    </source>
</evidence>
<dbReference type="SMART" id="SM01016">
    <property type="entry name" value="Arg_tRNA_synt_N"/>
    <property type="match status" value="1"/>
</dbReference>
<proteinExistence type="inferred from homology"/>
<keyword evidence="2 9" id="KW-0963">Cytoplasm</keyword>
<comment type="subcellular location">
    <subcellularLocation>
        <location evidence="9">Cytoplasm</location>
    </subcellularLocation>
</comment>